<dbReference type="InterPro" id="IPR050539">
    <property type="entry name" value="ThrE_Dicarb/AminoAcid_Exp"/>
</dbReference>
<feature type="domain" description="Threonine/Serine exporter ThrE" evidence="9">
    <location>
        <begin position="9"/>
        <end position="131"/>
    </location>
</feature>
<dbReference type="GO" id="GO:0015744">
    <property type="term" value="P:succinate transport"/>
    <property type="evidence" value="ECO:0007669"/>
    <property type="project" value="TreeGrafter"/>
</dbReference>
<organism evidence="10 11">
    <name type="scientific">Streptococcus infantis</name>
    <dbReference type="NCBI Taxonomy" id="68892"/>
    <lineage>
        <taxon>Bacteria</taxon>
        <taxon>Bacillati</taxon>
        <taxon>Bacillota</taxon>
        <taxon>Bacilli</taxon>
        <taxon>Lactobacillales</taxon>
        <taxon>Streptococcaceae</taxon>
        <taxon>Streptococcus</taxon>
    </lineage>
</organism>
<feature type="transmembrane region" description="Helical" evidence="8">
    <location>
        <begin position="80"/>
        <end position="98"/>
    </location>
</feature>
<keyword evidence="3" id="KW-0997">Cell inner membrane</keyword>
<evidence type="ECO:0000313" key="10">
    <source>
        <dbReference type="EMBL" id="KJQ75027.1"/>
    </source>
</evidence>
<keyword evidence="6 8" id="KW-0472">Membrane</keyword>
<dbReference type="RefSeq" id="WP_045615322.1">
    <property type="nucleotide sequence ID" value="NZ_JAHDAP010000001.1"/>
</dbReference>
<evidence type="ECO:0000256" key="3">
    <source>
        <dbReference type="ARBA" id="ARBA00022519"/>
    </source>
</evidence>
<comment type="caution">
    <text evidence="10">The sequence shown here is derived from an EMBL/GenBank/DDBJ whole genome shotgun (WGS) entry which is preliminary data.</text>
</comment>
<evidence type="ECO:0000256" key="6">
    <source>
        <dbReference type="ARBA" id="ARBA00023136"/>
    </source>
</evidence>
<sequence>MTVTTFLLQALASLLAIITFLIVLNVQRSMLIPGGVLGMSIWLLYLILKEPTNVILATFIAAVIGSCISQIMSILYKTPAVVFALAILAPLVPGYLSYRTTSFFVTGDYGHAISSAMLVMMLALVISIGMASGTVLLKLYHYLKKNRAS</sequence>
<reference evidence="10 11" key="1">
    <citation type="submission" date="2015-02" db="EMBL/GenBank/DDBJ databases">
        <title>Evolution of amylase-binding proteins of oral streptococcal species.</title>
        <authorList>
            <person name="Haase E.M."/>
        </authorList>
    </citation>
    <scope>NUCLEOTIDE SEQUENCE [LARGE SCALE GENOMIC DNA]</scope>
    <source>
        <strain evidence="10 11">UC921A</strain>
    </source>
</reference>
<evidence type="ECO:0000313" key="11">
    <source>
        <dbReference type="Proteomes" id="UP000033489"/>
    </source>
</evidence>
<feature type="transmembrane region" description="Helical" evidence="8">
    <location>
        <begin position="31"/>
        <end position="48"/>
    </location>
</feature>
<comment type="similarity">
    <text evidence="7">Belongs to the ThrE exporter (TC 2.A.79) family.</text>
</comment>
<feature type="transmembrane region" description="Helical" evidence="8">
    <location>
        <begin position="6"/>
        <end position="24"/>
    </location>
</feature>
<name>A0A0F2DVK1_9STRE</name>
<keyword evidence="2" id="KW-1003">Cell membrane</keyword>
<evidence type="ECO:0000259" key="9">
    <source>
        <dbReference type="Pfam" id="PF12821"/>
    </source>
</evidence>
<dbReference type="Proteomes" id="UP000033489">
    <property type="component" value="Unassembled WGS sequence"/>
</dbReference>
<comment type="subcellular location">
    <subcellularLocation>
        <location evidence="1">Cell membrane</location>
        <topology evidence="1">Multi-pass membrane protein</topology>
    </subcellularLocation>
</comment>
<dbReference type="PANTHER" id="PTHR34390:SF1">
    <property type="entry name" value="SUCCINATE TRANSPORTER SUBUNIT YJJB-RELATED"/>
    <property type="match status" value="1"/>
</dbReference>
<accession>A0A0F2DVK1</accession>
<feature type="transmembrane region" description="Helical" evidence="8">
    <location>
        <begin position="54"/>
        <end position="73"/>
    </location>
</feature>
<dbReference type="GO" id="GO:0005886">
    <property type="term" value="C:plasma membrane"/>
    <property type="evidence" value="ECO:0007669"/>
    <property type="project" value="UniProtKB-SubCell"/>
</dbReference>
<feature type="transmembrane region" description="Helical" evidence="8">
    <location>
        <begin position="118"/>
        <end position="140"/>
    </location>
</feature>
<evidence type="ECO:0000256" key="7">
    <source>
        <dbReference type="ARBA" id="ARBA00034125"/>
    </source>
</evidence>
<dbReference type="OrthoDB" id="9810047at2"/>
<dbReference type="PATRIC" id="fig|28037.216.peg.1267"/>
<gene>
    <name evidence="10" type="ORF">TZ94_01321</name>
</gene>
<proteinExistence type="inferred from homology"/>
<keyword evidence="5 8" id="KW-1133">Transmembrane helix</keyword>
<protein>
    <recommendedName>
        <fullName evidence="9">Threonine/Serine exporter ThrE domain-containing protein</fullName>
    </recommendedName>
</protein>
<evidence type="ECO:0000256" key="4">
    <source>
        <dbReference type="ARBA" id="ARBA00022692"/>
    </source>
</evidence>
<evidence type="ECO:0000256" key="1">
    <source>
        <dbReference type="ARBA" id="ARBA00004651"/>
    </source>
</evidence>
<dbReference type="Pfam" id="PF12821">
    <property type="entry name" value="ThrE_2"/>
    <property type="match status" value="1"/>
</dbReference>
<keyword evidence="4 8" id="KW-0812">Transmembrane</keyword>
<dbReference type="InterPro" id="IPR024528">
    <property type="entry name" value="ThrE_2"/>
</dbReference>
<evidence type="ECO:0000256" key="2">
    <source>
        <dbReference type="ARBA" id="ARBA00022475"/>
    </source>
</evidence>
<dbReference type="AlphaFoldDB" id="A0A0F2DVK1"/>
<dbReference type="EMBL" id="JYGT01000009">
    <property type="protein sequence ID" value="KJQ75027.1"/>
    <property type="molecule type" value="Genomic_DNA"/>
</dbReference>
<dbReference type="PANTHER" id="PTHR34390">
    <property type="entry name" value="UPF0442 PROTEIN YJJB-RELATED"/>
    <property type="match status" value="1"/>
</dbReference>
<evidence type="ECO:0000256" key="5">
    <source>
        <dbReference type="ARBA" id="ARBA00022989"/>
    </source>
</evidence>
<evidence type="ECO:0000256" key="8">
    <source>
        <dbReference type="SAM" id="Phobius"/>
    </source>
</evidence>